<dbReference type="InterPro" id="IPR049058">
    <property type="entry name" value="NAD_Glu_DH_HM2"/>
</dbReference>
<evidence type="ECO:0000259" key="3">
    <source>
        <dbReference type="Pfam" id="PF21074"/>
    </source>
</evidence>
<keyword evidence="8" id="KW-1185">Reference proteome</keyword>
<dbReference type="PANTHER" id="PTHR43403:SF1">
    <property type="entry name" value="NAD-SPECIFIC GLUTAMATE DEHYDROGENASE"/>
    <property type="match status" value="1"/>
</dbReference>
<feature type="domain" description="NAD-glutamate dehydrogenase catalytic" evidence="2">
    <location>
        <begin position="715"/>
        <end position="1208"/>
    </location>
</feature>
<dbReference type="Pfam" id="PF21074">
    <property type="entry name" value="GDH_C"/>
    <property type="match status" value="1"/>
</dbReference>
<dbReference type="Pfam" id="PF21073">
    <property type="entry name" value="GDH_HM1"/>
    <property type="match status" value="1"/>
</dbReference>
<dbReference type="InterPro" id="IPR049056">
    <property type="entry name" value="NAD_Glu_DH_HM3"/>
</dbReference>
<dbReference type="PIRSF" id="PIRSF036761">
    <property type="entry name" value="GDH_Mll4104"/>
    <property type="match status" value="1"/>
</dbReference>
<dbReference type="SUPFAM" id="SSF53223">
    <property type="entry name" value="Aminoacid dehydrogenase-like, N-terminal domain"/>
    <property type="match status" value="1"/>
</dbReference>
<dbReference type="Pfam" id="PF21075">
    <property type="entry name" value="GDH_ACT1"/>
    <property type="match status" value="1"/>
</dbReference>
<name>A0A5A9W8F5_9GAMM</name>
<dbReference type="Pfam" id="PF21078">
    <property type="entry name" value="GDH_HM3"/>
    <property type="match status" value="1"/>
</dbReference>
<feature type="domain" description="NAD-glutamate dehydrogenase ACT3" evidence="6">
    <location>
        <begin position="542"/>
        <end position="614"/>
    </location>
</feature>
<evidence type="ECO:0000256" key="1">
    <source>
        <dbReference type="ARBA" id="ARBA00023002"/>
    </source>
</evidence>
<dbReference type="InterPro" id="IPR036291">
    <property type="entry name" value="NAD(P)-bd_dom_sf"/>
</dbReference>
<dbReference type="InterPro" id="IPR007780">
    <property type="entry name" value="NAD_Glu_DH_bac"/>
</dbReference>
<protein>
    <submittedName>
        <fullName evidence="7">NAD-glutamate dehydrogenase</fullName>
    </submittedName>
</protein>
<dbReference type="Pfam" id="PF21076">
    <property type="entry name" value="GDH_ACT2"/>
    <property type="match status" value="1"/>
</dbReference>
<reference evidence="7 8" key="1">
    <citation type="submission" date="2019-03" db="EMBL/GenBank/DDBJ databases">
        <title>Nitrincola sp. nov. isolated from an Indian soda lake.</title>
        <authorList>
            <person name="Joshi A."/>
            <person name="Thite S.V."/>
            <person name="Joseph N."/>
            <person name="Dhotre D."/>
            <person name="Moorthy M."/>
            <person name="Shouche Y.S."/>
        </authorList>
    </citation>
    <scope>NUCLEOTIDE SEQUENCE [LARGE SCALE GENOMIC DNA]</scope>
    <source>
        <strain evidence="7 8">MEB193</strain>
    </source>
</reference>
<dbReference type="InterPro" id="IPR049064">
    <property type="entry name" value="NAD_Glu_DH_ACT3"/>
</dbReference>
<accession>A0A5A9W8F5</accession>
<evidence type="ECO:0000313" key="8">
    <source>
        <dbReference type="Proteomes" id="UP000325302"/>
    </source>
</evidence>
<dbReference type="GO" id="GO:0004352">
    <property type="term" value="F:glutamate dehydrogenase (NAD+) activity"/>
    <property type="evidence" value="ECO:0007669"/>
    <property type="project" value="InterPro"/>
</dbReference>
<evidence type="ECO:0000259" key="5">
    <source>
        <dbReference type="Pfam" id="PF21076"/>
    </source>
</evidence>
<gene>
    <name evidence="7" type="ORF">E1H14_03480</name>
</gene>
<comment type="caution">
    <text evidence="7">The sequence shown here is derived from an EMBL/GenBank/DDBJ whole genome shotgun (WGS) entry which is preliminary data.</text>
</comment>
<dbReference type="Pfam" id="PF21079">
    <property type="entry name" value="GDH_HM2"/>
    <property type="match status" value="1"/>
</dbReference>
<dbReference type="PANTHER" id="PTHR43403">
    <property type="entry name" value="NAD-SPECIFIC GLUTAMATE DEHYDROGENASE"/>
    <property type="match status" value="1"/>
</dbReference>
<proteinExistence type="predicted"/>
<dbReference type="InterPro" id="IPR049059">
    <property type="entry name" value="NAD_Glu_DH_HM1"/>
</dbReference>
<dbReference type="RefSeq" id="WP_149390065.1">
    <property type="nucleotide sequence ID" value="NZ_SMRS01000002.1"/>
</dbReference>
<dbReference type="InterPro" id="IPR024727">
    <property type="entry name" value="NAD_Glu_DH_N_ACT1"/>
</dbReference>
<feature type="domain" description="NAD-glutamate dehydrogenase ACT2" evidence="5">
    <location>
        <begin position="395"/>
        <end position="486"/>
    </location>
</feature>
<dbReference type="EMBL" id="SMRS01000002">
    <property type="protein sequence ID" value="KAA0875761.1"/>
    <property type="molecule type" value="Genomic_DNA"/>
</dbReference>
<dbReference type="Pfam" id="PF05088">
    <property type="entry name" value="Bac_GDH_CD"/>
    <property type="match status" value="1"/>
</dbReference>
<feature type="domain" description="NAD-glutamate dehydrogenase N-terminal ACT1" evidence="4">
    <location>
        <begin position="34"/>
        <end position="173"/>
    </location>
</feature>
<evidence type="ECO:0000259" key="2">
    <source>
        <dbReference type="Pfam" id="PF05088"/>
    </source>
</evidence>
<dbReference type="GO" id="GO:0004069">
    <property type="term" value="F:L-aspartate:2-oxoglutarate aminotransferase activity"/>
    <property type="evidence" value="ECO:0007669"/>
    <property type="project" value="InterPro"/>
</dbReference>
<sequence length="1600" mass="182936">MLSHLELKLALKTQLITHIQELFEPERAEVLTAFVEHFFRHFPERDLKLWRSDDLLGAILDLWSFFEDSDDRAPQVRVFNPSFEQDGWQSLHSVVFVRSTDMPFLVDSLRIALNHLDLSIHSIHNMQLPIRRQGAKAVIEALEPLEASLESLIFIEVDRHTEHLRLTRIQQELVKVLEEVRDAVKDFAAMRVALLEQSEAFATYAERFPDHDFSEVQAFITWLERHFTFLGYEVLDRVPKDQGLGLQPVPDTGLGLLSACDASCRRALLDEVVELHEWVHFTKANDRSRVHRPAYPDVISFKRLDDQGEIIGEVRFLGLYTSSVYFQSAYDIPIVRDKIQRVMQASNLMPQGHDWKTLNQILQTFPRDDLFQISAQALAEVAISILEIRERRQIRVFIRRDTLGHYFSVLVYVPRDIYSTEFRIAVETLLKQALACDQAEFTTYFSESVLARTQFILRSSQRQALTYEYDVEEIEQQIRNAARSWDEDFHHALIEALGEEQGLQRFNEFSRGFPASYRSHFSPRTAVVDLQHMWPLSAANPIALSFYRAFDRDEGTLNFKLFHLQDSLPLSDVIPILENLGLRVMDEHPYEIEAGGRTLWIHDFNLCYGGQYDLPRQTLQSNFEEAFLQIWSGHTLSDDFNKLVLGAGLTWTQVRILRAYAAYMKQIRFPISTEAVSAALNQHAGITHDLVQLFYARFEPGQGQQEAQEVIEARILSALEEVSSLNEDQVIRQYVLLIKATVRTTYFQSAGQGPKPYLAFKLLPAEIPNLPEPRPLYEIFVFSPQVEGVHLRGGKVARGGLRWSDRKEDYRTEVLGLVKAQQVKNAVIVPVGAKGGFIAKRLHPQMTRDQWLEEGIASYRLFISALLDLTDNLLEGQVVPPADLVRHDEDDTYLVVAADKGTATFSDIANEIAQAYGFWLGDAFASGGSQGYDHKKMGITARGAWVSVERHFREMGHNTRTQPFRVIGIGDMSGDVFGNGMLLSQQIQLVAAFNHQHIFIDPNPDPASSFAERQRLFQLPRSGWNDYDKNLISAGGGVFDRAAKSIPLSAEVKHLTGLTVNRITPNELISALLQAPVDLLWNGGIGTYIKASSEQHTDVGDKANDALRVDASSLRCKVIGEGGNLGMTQKGRMEYARLGGRLNTDFIDNAGGVDCSDHEVNIKIMLNEMLAAGDITLKQRNTLLQEMTDEVAALVLRNNYRQVQALTLAQRRSLIAMAEYQRFINKLEAQGKLKRSLEFIPNDEQLEAQRLAGLGLSRPELSVLVSYSKADLKERLLATDLPLDPYVARERVTAFPAQLQARYPQAMAQHRLSREIVATQVANQIVNLMGINFVDRLTTSTGADVERVTRAYILVRDVFDVLSVWQEIEYLDYQVDANIQLEMMERLQYLVRHATRWFIRNRRGELDCEQEQQRFYQPLKQMGQELGELLCGEPRQEWEAVYERYREAQVPEALAKLMAGVSYLFPALGVIEVALENEVSLRRAAEAFYAIGERLELHWFAQQLNRLEVDTYWQALARDAFRDDLDWQQRALMTTLLRYPEEQPIQHQIDQWVAQNQPLLERWDRVLVDLKNAKNQDYAMYTVAVRELFDLARTCIYTQN</sequence>
<evidence type="ECO:0000313" key="7">
    <source>
        <dbReference type="EMBL" id="KAA0875761.1"/>
    </source>
</evidence>
<dbReference type="Proteomes" id="UP000325302">
    <property type="component" value="Unassembled WGS sequence"/>
</dbReference>
<dbReference type="SUPFAM" id="SSF51735">
    <property type="entry name" value="NAD(P)-binding Rossmann-fold domains"/>
    <property type="match status" value="1"/>
</dbReference>
<dbReference type="GO" id="GO:0006538">
    <property type="term" value="P:L-glutamate catabolic process"/>
    <property type="evidence" value="ECO:0007669"/>
    <property type="project" value="InterPro"/>
</dbReference>
<organism evidence="7 8">
    <name type="scientific">Nitrincola tapanii</name>
    <dbReference type="NCBI Taxonomy" id="1708751"/>
    <lineage>
        <taxon>Bacteria</taxon>
        <taxon>Pseudomonadati</taxon>
        <taxon>Pseudomonadota</taxon>
        <taxon>Gammaproteobacteria</taxon>
        <taxon>Oceanospirillales</taxon>
        <taxon>Oceanospirillaceae</taxon>
        <taxon>Nitrincola</taxon>
    </lineage>
</organism>
<dbReference type="InterPro" id="IPR049062">
    <property type="entry name" value="NAD_Glu_DH_ACT2"/>
</dbReference>
<dbReference type="InterPro" id="IPR046346">
    <property type="entry name" value="Aminoacid_DH-like_N_sf"/>
</dbReference>
<dbReference type="InterPro" id="IPR048381">
    <property type="entry name" value="GDH_C"/>
</dbReference>
<dbReference type="OrthoDB" id="9758052at2"/>
<dbReference type="InterPro" id="IPR028971">
    <property type="entry name" value="NAD-GDH_cat"/>
</dbReference>
<keyword evidence="1" id="KW-0560">Oxidoreductase</keyword>
<evidence type="ECO:0000259" key="4">
    <source>
        <dbReference type="Pfam" id="PF21075"/>
    </source>
</evidence>
<dbReference type="Pfam" id="PF21077">
    <property type="entry name" value="GDH_ACT3"/>
    <property type="match status" value="1"/>
</dbReference>
<evidence type="ECO:0000259" key="6">
    <source>
        <dbReference type="Pfam" id="PF21077"/>
    </source>
</evidence>
<dbReference type="Gene3D" id="3.40.50.720">
    <property type="entry name" value="NAD(P)-binding Rossmann-like Domain"/>
    <property type="match status" value="1"/>
</dbReference>
<feature type="domain" description="NAD-specific glutamate dehydrogenase C-terminal" evidence="3">
    <location>
        <begin position="1253"/>
        <end position="1588"/>
    </location>
</feature>